<evidence type="ECO:0000313" key="1">
    <source>
        <dbReference type="EMBL" id="KAI4346249.1"/>
    </source>
</evidence>
<accession>A0ACB9PE58</accession>
<dbReference type="Proteomes" id="UP000828941">
    <property type="component" value="Chromosome 5"/>
</dbReference>
<organism evidence="1 2">
    <name type="scientific">Bauhinia variegata</name>
    <name type="common">Purple orchid tree</name>
    <name type="synonym">Phanera variegata</name>
    <dbReference type="NCBI Taxonomy" id="167791"/>
    <lineage>
        <taxon>Eukaryota</taxon>
        <taxon>Viridiplantae</taxon>
        <taxon>Streptophyta</taxon>
        <taxon>Embryophyta</taxon>
        <taxon>Tracheophyta</taxon>
        <taxon>Spermatophyta</taxon>
        <taxon>Magnoliopsida</taxon>
        <taxon>eudicotyledons</taxon>
        <taxon>Gunneridae</taxon>
        <taxon>Pentapetalae</taxon>
        <taxon>rosids</taxon>
        <taxon>fabids</taxon>
        <taxon>Fabales</taxon>
        <taxon>Fabaceae</taxon>
        <taxon>Cercidoideae</taxon>
        <taxon>Cercideae</taxon>
        <taxon>Bauhiniinae</taxon>
        <taxon>Bauhinia</taxon>
    </lineage>
</organism>
<gene>
    <name evidence="1" type="ORF">L6164_013316</name>
</gene>
<reference evidence="1 2" key="1">
    <citation type="journal article" date="2022" name="DNA Res.">
        <title>Chromosomal-level genome assembly of the orchid tree Bauhinia variegata (Leguminosae; Cercidoideae) supports the allotetraploid origin hypothesis of Bauhinia.</title>
        <authorList>
            <person name="Zhong Y."/>
            <person name="Chen Y."/>
            <person name="Zheng D."/>
            <person name="Pang J."/>
            <person name="Liu Y."/>
            <person name="Luo S."/>
            <person name="Meng S."/>
            <person name="Qian L."/>
            <person name="Wei D."/>
            <person name="Dai S."/>
            <person name="Zhou R."/>
        </authorList>
    </citation>
    <scope>NUCLEOTIDE SEQUENCE [LARGE SCALE GENOMIC DNA]</scope>
    <source>
        <strain evidence="1">BV-YZ2020</strain>
    </source>
</reference>
<protein>
    <submittedName>
        <fullName evidence="1">Uncharacterized protein</fullName>
    </submittedName>
</protein>
<name>A0ACB9PE58_BAUVA</name>
<keyword evidence="2" id="KW-1185">Reference proteome</keyword>
<comment type="caution">
    <text evidence="1">The sequence shown here is derived from an EMBL/GenBank/DDBJ whole genome shotgun (WGS) entry which is preliminary data.</text>
</comment>
<sequence>MENFSFREKRCYHQSHYQKDSIQSSRMLIRTASPVNVANTHPRASHALIMLGKYPSSGKHAYQTSRGNLNFDQNILSLTTSPRAYVSMPKTGILWEGRPAVPLEIILSITDPNHAAKDRPEYCRRSAFGSGRVYYRPEFCCWVLGRTKAGASHSVVQVSFLFLILSNSRSELLKFICLVADQPSHTILVEYPHSGHLSFSL</sequence>
<proteinExistence type="predicted"/>
<evidence type="ECO:0000313" key="2">
    <source>
        <dbReference type="Proteomes" id="UP000828941"/>
    </source>
</evidence>
<dbReference type="EMBL" id="CM039430">
    <property type="protein sequence ID" value="KAI4346249.1"/>
    <property type="molecule type" value="Genomic_DNA"/>
</dbReference>